<evidence type="ECO:0000313" key="3">
    <source>
        <dbReference type="Proteomes" id="UP001054945"/>
    </source>
</evidence>
<feature type="compositionally biased region" description="Basic residues" evidence="1">
    <location>
        <begin position="15"/>
        <end position="28"/>
    </location>
</feature>
<feature type="compositionally biased region" description="Polar residues" evidence="1">
    <location>
        <begin position="36"/>
        <end position="46"/>
    </location>
</feature>
<proteinExistence type="predicted"/>
<organism evidence="2 3">
    <name type="scientific">Caerostris extrusa</name>
    <name type="common">Bark spider</name>
    <name type="synonym">Caerostris bankana</name>
    <dbReference type="NCBI Taxonomy" id="172846"/>
    <lineage>
        <taxon>Eukaryota</taxon>
        <taxon>Metazoa</taxon>
        <taxon>Ecdysozoa</taxon>
        <taxon>Arthropoda</taxon>
        <taxon>Chelicerata</taxon>
        <taxon>Arachnida</taxon>
        <taxon>Araneae</taxon>
        <taxon>Araneomorphae</taxon>
        <taxon>Entelegynae</taxon>
        <taxon>Araneoidea</taxon>
        <taxon>Araneidae</taxon>
        <taxon>Caerostris</taxon>
    </lineage>
</organism>
<evidence type="ECO:0000256" key="1">
    <source>
        <dbReference type="SAM" id="MobiDB-lite"/>
    </source>
</evidence>
<dbReference type="Proteomes" id="UP001054945">
    <property type="component" value="Unassembled WGS sequence"/>
</dbReference>
<reference evidence="2 3" key="1">
    <citation type="submission" date="2021-06" db="EMBL/GenBank/DDBJ databases">
        <title>Caerostris extrusa draft genome.</title>
        <authorList>
            <person name="Kono N."/>
            <person name="Arakawa K."/>
        </authorList>
    </citation>
    <scope>NUCLEOTIDE SEQUENCE [LARGE SCALE GENOMIC DNA]</scope>
</reference>
<protein>
    <submittedName>
        <fullName evidence="2">Uncharacterized protein</fullName>
    </submittedName>
</protein>
<dbReference type="AlphaFoldDB" id="A0AAV4XKL6"/>
<feature type="region of interest" description="Disordered" evidence="1">
    <location>
        <begin position="1"/>
        <end position="67"/>
    </location>
</feature>
<accession>A0AAV4XKL6</accession>
<sequence length="98" mass="11786">MNGTDENINDASKLSKSRKTKGKRCYKKKNTDTHTMEQISDSQPNEVKQFKEKRRYKKKNNEKEIDKTDSNKCIQEFEKQEVSPFKELHVRWLKVNHR</sequence>
<name>A0AAV4XKL6_CAEEX</name>
<keyword evidence="3" id="KW-1185">Reference proteome</keyword>
<evidence type="ECO:0000313" key="2">
    <source>
        <dbReference type="EMBL" id="GIY94745.1"/>
    </source>
</evidence>
<gene>
    <name evidence="2" type="ORF">CEXT_560791</name>
</gene>
<feature type="compositionally biased region" description="Polar residues" evidence="1">
    <location>
        <begin position="1"/>
        <end position="14"/>
    </location>
</feature>
<comment type="caution">
    <text evidence="2">The sequence shown here is derived from an EMBL/GenBank/DDBJ whole genome shotgun (WGS) entry which is preliminary data.</text>
</comment>
<dbReference type="EMBL" id="BPLR01017819">
    <property type="protein sequence ID" value="GIY94745.1"/>
    <property type="molecule type" value="Genomic_DNA"/>
</dbReference>